<dbReference type="GeneID" id="14870106"/>
<evidence type="ECO:0000313" key="2">
    <source>
        <dbReference type="EMBL" id="EGG18122.1"/>
    </source>
</evidence>
<name>F4Q2A2_CACFS</name>
<keyword evidence="1" id="KW-0472">Membrane</keyword>
<evidence type="ECO:0000256" key="1">
    <source>
        <dbReference type="SAM" id="Phobius"/>
    </source>
</evidence>
<feature type="transmembrane region" description="Helical" evidence="1">
    <location>
        <begin position="154"/>
        <end position="174"/>
    </location>
</feature>
<dbReference type="EMBL" id="GL883020">
    <property type="protein sequence ID" value="EGG18122.1"/>
    <property type="molecule type" value="Genomic_DNA"/>
</dbReference>
<proteinExistence type="predicted"/>
<organism evidence="2 3">
    <name type="scientific">Cavenderia fasciculata</name>
    <name type="common">Slime mold</name>
    <name type="synonym">Dictyostelium fasciculatum</name>
    <dbReference type="NCBI Taxonomy" id="261658"/>
    <lineage>
        <taxon>Eukaryota</taxon>
        <taxon>Amoebozoa</taxon>
        <taxon>Evosea</taxon>
        <taxon>Eumycetozoa</taxon>
        <taxon>Dictyostelia</taxon>
        <taxon>Acytosteliales</taxon>
        <taxon>Cavenderiaceae</taxon>
        <taxon>Cavenderia</taxon>
    </lineage>
</organism>
<dbReference type="RefSeq" id="XP_004366163.1">
    <property type="nucleotide sequence ID" value="XM_004366106.1"/>
</dbReference>
<dbReference type="Proteomes" id="UP000007797">
    <property type="component" value="Unassembled WGS sequence"/>
</dbReference>
<keyword evidence="3" id="KW-1185">Reference proteome</keyword>
<feature type="transmembrane region" description="Helical" evidence="1">
    <location>
        <begin position="270"/>
        <end position="289"/>
    </location>
</feature>
<keyword evidence="1 2" id="KW-0812">Transmembrane</keyword>
<feature type="transmembrane region" description="Helical" evidence="1">
    <location>
        <begin position="301"/>
        <end position="320"/>
    </location>
</feature>
<reference evidence="3" key="1">
    <citation type="journal article" date="2011" name="Genome Res.">
        <title>Phylogeny-wide analysis of social amoeba genomes highlights ancient origins for complex intercellular communication.</title>
        <authorList>
            <person name="Heidel A.J."/>
            <person name="Lawal H.M."/>
            <person name="Felder M."/>
            <person name="Schilde C."/>
            <person name="Helps N.R."/>
            <person name="Tunggal B."/>
            <person name="Rivero F."/>
            <person name="John U."/>
            <person name="Schleicher M."/>
            <person name="Eichinger L."/>
            <person name="Platzer M."/>
            <person name="Noegel A.A."/>
            <person name="Schaap P."/>
            <person name="Gloeckner G."/>
        </authorList>
    </citation>
    <scope>NUCLEOTIDE SEQUENCE [LARGE SCALE GENOMIC DNA]</scope>
    <source>
        <strain evidence="3">SH3</strain>
    </source>
</reference>
<evidence type="ECO:0000313" key="3">
    <source>
        <dbReference type="Proteomes" id="UP000007797"/>
    </source>
</evidence>
<protein>
    <submittedName>
        <fullName evidence="2">Transmembrane protein</fullName>
    </submittedName>
</protein>
<feature type="transmembrane region" description="Helical" evidence="1">
    <location>
        <begin position="205"/>
        <end position="227"/>
    </location>
</feature>
<dbReference type="OMA" id="RMQTYLG"/>
<feature type="transmembrane region" description="Helical" evidence="1">
    <location>
        <begin position="239"/>
        <end position="258"/>
    </location>
</feature>
<accession>F4Q2A2</accession>
<gene>
    <name evidence="2" type="ORF">DFA_06789</name>
</gene>
<dbReference type="OrthoDB" id="15019at2759"/>
<sequence length="327" mass="36529">MDYTTTRRLKQIQGHFTTPQSGRVLPQFQVVNRTNVNLMSMWQQMTTGTKIGATFIPPLTVYYLLRLLRRKGGIVIPHQDIDIIFREISGKQTIDNVIRLGSKIIGLIGLYEMSNRMQTYLGVKLTFSRSYQLLMTISSILETILLFVKVSKGWGMVFLIVSAIYSLINGRMLYLTLVHNKKLESILSTTNRCVRGDSLRNTQGVSMSIPGLGLWGSVVSITLWIWLKEAKRLVKSTGGILSMTSFMLSALAATRVGLRAALTSFPGLTPYEGSAAVLVAIMLGSLPLIPSWSRSEWSRTLLTGYLSIISSMSVNTYFSWKRPTAML</sequence>
<dbReference type="KEGG" id="dfa:DFA_06789"/>
<dbReference type="AlphaFoldDB" id="F4Q2A2"/>
<keyword evidence="1" id="KW-1133">Transmembrane helix</keyword>